<name>A0ACC2WV75_9TREE</name>
<dbReference type="Proteomes" id="UP001230649">
    <property type="component" value="Unassembled WGS sequence"/>
</dbReference>
<keyword evidence="2" id="KW-1185">Reference proteome</keyword>
<evidence type="ECO:0000313" key="2">
    <source>
        <dbReference type="Proteomes" id="UP001230649"/>
    </source>
</evidence>
<gene>
    <name evidence="1" type="ORF">QFC20_001017</name>
</gene>
<organism evidence="1 2">
    <name type="scientific">Naganishia adeliensis</name>
    <dbReference type="NCBI Taxonomy" id="92952"/>
    <lineage>
        <taxon>Eukaryota</taxon>
        <taxon>Fungi</taxon>
        <taxon>Dikarya</taxon>
        <taxon>Basidiomycota</taxon>
        <taxon>Agaricomycotina</taxon>
        <taxon>Tremellomycetes</taxon>
        <taxon>Filobasidiales</taxon>
        <taxon>Filobasidiaceae</taxon>
        <taxon>Naganishia</taxon>
    </lineage>
</organism>
<evidence type="ECO:0000313" key="1">
    <source>
        <dbReference type="EMBL" id="KAJ9115690.1"/>
    </source>
</evidence>
<sequence>METEPGSAAVSVEDSMDDMAEVSLDEPEQREVVEDADEGAAQQAAQEETHEAAATAVDDRDALPQVPNKDDEPVVSPDQSAHDETSSIAEPVIQHVQPAPVTTSQPSVDSPPLTRPPSSVFGNHMRTQSSRTSISLSRSSMHGGPQLSAALIIPGLETIAESKEAMKNPALQQAAQKALDLCKGNEAYTQPRAILEPLRLGCETHSEKLIIPALDLLAKLVSHAFFHEENPPEGQPPLPDLIAHIITMSYTENSSPAVGLQVVKALLSLVLSPTLLIHQSSLLKAVRTVYNVYLLSSDTTNQMIAQGGLTQMVHHIFARIDREAARTRPATPRLPTGHQNGRTPTPVTSFSAPNPNDGIHLDNKDVQSLEKLPAHPLPIASAAESDGNLVEPQPLYAPNPEDADGAIRHLTTAQLFVKDAFLVFRALCKLNMEPLLSESEKDPRAHDLRSKLLSLHLVLSVLRSHSDLFADASITIPSASSNGDTPFLQATKQYICLSLSRNALSSVPQVFELSIEIFFTMLQSLRAQMKVSKWRLPEASRTHAECLVWNLQKEIEVLFNEIFIPILEMRHASLRQKSTTLAVFLKLCQDPQMLVDIYINYDCDRASIENIYERLVNVIAKIGQIPPGTYGKADDLTEVGKNQAQPLLAGFSTGTSSDYTRIINKYSGLSGEARLKRQSLECVLGTLKSLVAWVQTNKVPDRDDKDELYSPNGESSANPRRSEHRMSMSSSANASTPDFTLPEDDPERLESARQRKVSLLEGIRMFNFKPKKGIHYLIDHKFIRSSKPEDIARFLSRTEGLNKATIGEYLGDGDEANVAVMHAFVDMLDFTDLPFTEAVRLYLQSFRLPGEAQKIDRFMLKFAERYIANNPTTVFANADTAYILAFSVIMLNTDAHNKNLKTKRMSKTEFVKNNRGINDGQDLPEEFLSNIYDEIQRNEIKMKDEIEVAPTPTTAGLAGTLANVGRDLHKEAYVLQSEAVANKAEALFKTLVRQQRRTGKNNDHFYSASHLEHVKPMFEVAWMPCLAAISGPMQETEDMTAIILCLDGFKNAIKIAGLFDLELERDAYLSTVAKFTYLSNLGEMRPKNVEAIKTLLDIAISDGNNLKSSWREVLTCVSQLERMQLISAGIDVPELHRRESATVKKKPGRKLADEVADESRSTQITVAADMVFSLSKNLSGSAIVDFVKALSEVSWEEIQSSAASPQPRLFSLQKLVDIAYYNMGRIRLEWSNIWQIVGVHFNQVCCHNNPNVSFFALDALRQLAMRFLEKEELAHFRFQKDFLKPFEYAMTNNVNADAREMILQCLQQMLQARVNNLRSGWSTMFKVFSAASHVLTARVPNYAFDLVTTIYREHFDMVLKYGSFSDFCVCLTDFSKVTKFQKISLQAIGMLQGTVPKLLESPESTTRPFNEEQTDGKLAPGADEKMARYWFPVLFAFYDIIMTGEDLEVRSMALDSLFETLTIHGSGFSLEFWNSICQEVLFPIFSVLQTKKDVSRFSSQEELSVWLSTTMISALRNLIKLYTHYFDILQEYLDGLLDLLCACICQENDTLARIGTSCFQQLLENNVKKLSPSKWERIVTAFVQLFQTTTAYQLFDETLQSDKELAPGDPSADEGSSNLVAPALLTPMNPETQIDGPPRQLTLADRRRIFKQIIVKCVLQLLLIETTHELLQNREVYNTIPAKHLLRFMSVLDDSYQFAREFNADKDLRMALWRVGFMKQLPNLLKQESSSASTLVNVLLRMYNDPRPEHIATRQDILKQLVPLGTHIMKDFNAIDPETQPRNVIAWTPVVTEILHGCCTFEDDSFSQYLPELYPLVTDMLTREMAIELWQAVRQFYIKTGRVKGLMPAD</sequence>
<accession>A0ACC2WV75</accession>
<reference evidence="1" key="1">
    <citation type="submission" date="2023-04" db="EMBL/GenBank/DDBJ databases">
        <title>Draft Genome sequencing of Naganishia species isolated from polar environments using Oxford Nanopore Technology.</title>
        <authorList>
            <person name="Leo P."/>
            <person name="Venkateswaran K."/>
        </authorList>
    </citation>
    <scope>NUCLEOTIDE SEQUENCE</scope>
    <source>
        <strain evidence="1">MNA-CCFEE 5262</strain>
    </source>
</reference>
<comment type="caution">
    <text evidence="1">The sequence shown here is derived from an EMBL/GenBank/DDBJ whole genome shotgun (WGS) entry which is preliminary data.</text>
</comment>
<proteinExistence type="predicted"/>
<protein>
    <submittedName>
        <fullName evidence="1">Uncharacterized protein</fullName>
    </submittedName>
</protein>
<dbReference type="EMBL" id="JASBWS010000005">
    <property type="protein sequence ID" value="KAJ9115690.1"/>
    <property type="molecule type" value="Genomic_DNA"/>
</dbReference>